<accession>A0A2J0MFG2</accession>
<evidence type="ECO:0000313" key="1">
    <source>
        <dbReference type="EMBL" id="PIZ85709.1"/>
    </source>
</evidence>
<comment type="caution">
    <text evidence="1">The sequence shown here is derived from an EMBL/GenBank/DDBJ whole genome shotgun (WGS) entry which is preliminary data.</text>
</comment>
<proteinExistence type="predicted"/>
<feature type="non-terminal residue" evidence="1">
    <location>
        <position position="397"/>
    </location>
</feature>
<dbReference type="AlphaFoldDB" id="A0A2J0MFG2"/>
<dbReference type="EMBL" id="PFOX01000038">
    <property type="protein sequence ID" value="PIZ85709.1"/>
    <property type="molecule type" value="Genomic_DNA"/>
</dbReference>
<dbReference type="Proteomes" id="UP000229132">
    <property type="component" value="Unassembled WGS sequence"/>
</dbReference>
<evidence type="ECO:0000313" key="2">
    <source>
        <dbReference type="Proteomes" id="UP000229132"/>
    </source>
</evidence>
<reference evidence="2" key="1">
    <citation type="submission" date="2017-09" db="EMBL/GenBank/DDBJ databases">
        <title>Depth-based differentiation of microbial function through sediment-hosted aquifers and enrichment of novel symbionts in the deep terrestrial subsurface.</title>
        <authorList>
            <person name="Probst A.J."/>
            <person name="Ladd B."/>
            <person name="Jarett J.K."/>
            <person name="Geller-Mcgrath D.E."/>
            <person name="Sieber C.M.K."/>
            <person name="Emerson J.B."/>
            <person name="Anantharaman K."/>
            <person name="Thomas B.C."/>
            <person name="Malmstrom R."/>
            <person name="Stieglmeier M."/>
            <person name="Klingl A."/>
            <person name="Woyke T."/>
            <person name="Ryan C.M."/>
            <person name="Banfield J.F."/>
        </authorList>
    </citation>
    <scope>NUCLEOTIDE SEQUENCE [LARGE SCALE GENOMIC DNA]</scope>
</reference>
<gene>
    <name evidence="1" type="ORF">COX94_02160</name>
</gene>
<name>A0A2J0MFG2_9BACT</name>
<protein>
    <submittedName>
        <fullName evidence="1">Uncharacterized protein</fullName>
    </submittedName>
</protein>
<sequence>MFAFIKNNKTIATIAATILLVFVLFPSNISSAAINKQINYQGKLTNSSGVAVTNGTYNMEFKLYTIDTGGVAIWTETRIDANKVQVTSGLFSVLLGEVTALTSVDFNQTLYLGVNIGGTGTPGWDGEMTPRKKLGAVPTAILSESAINIIGGVAGAVPYQSATDTTLFSAAGTTGQALISGGTNSPTWFAPTAGSILFAGASGILAQDNSNFFWDNTNKRLGIGTTAPLKLLSMSKLAGDAVLRIENTGNGNSSGIDFIRERQSGTGQDGGSIFIDSDTATNNALLYIQAQSASVSSGVTGALAASNGVRLLLRGGTGIFSIENGATESMRIVANGNVGIGTTNPGVKLSLGTGTGAKLGVYENGTSLYGFGIGTAQLQIGSYTNTTNENVAFGHWS</sequence>
<organism evidence="1 2">
    <name type="scientific">Candidatus Nomurabacteria bacterium CG_4_10_14_0_2_um_filter_33_9</name>
    <dbReference type="NCBI Taxonomy" id="1974728"/>
    <lineage>
        <taxon>Bacteria</taxon>
        <taxon>Candidatus Nomuraibacteriota</taxon>
    </lineage>
</organism>